<proteinExistence type="predicted"/>
<comment type="caution">
    <text evidence="3">The sequence shown here is derived from an EMBL/GenBank/DDBJ whole genome shotgun (WGS) entry which is preliminary data.</text>
</comment>
<dbReference type="RefSeq" id="WP_185990729.1">
    <property type="nucleotide sequence ID" value="NZ_JACCAE010000001.1"/>
</dbReference>
<keyword evidence="2" id="KW-1133">Transmembrane helix</keyword>
<feature type="transmembrane region" description="Helical" evidence="2">
    <location>
        <begin position="484"/>
        <end position="503"/>
    </location>
</feature>
<feature type="transmembrane region" description="Helical" evidence="2">
    <location>
        <begin position="243"/>
        <end position="260"/>
    </location>
</feature>
<dbReference type="PANTHER" id="PTHR38434:SF1">
    <property type="entry name" value="BLL2549 PROTEIN"/>
    <property type="match status" value="1"/>
</dbReference>
<evidence type="ECO:0000256" key="1">
    <source>
        <dbReference type="SAM" id="MobiDB-lite"/>
    </source>
</evidence>
<evidence type="ECO:0000313" key="3">
    <source>
        <dbReference type="EMBL" id="NYF97856.1"/>
    </source>
</evidence>
<feature type="transmembrane region" description="Helical" evidence="2">
    <location>
        <begin position="341"/>
        <end position="360"/>
    </location>
</feature>
<feature type="compositionally biased region" description="Pro residues" evidence="1">
    <location>
        <begin position="108"/>
        <end position="117"/>
    </location>
</feature>
<name>A0A852VP00_9MICO</name>
<dbReference type="EMBL" id="JACCAE010000001">
    <property type="protein sequence ID" value="NYF97856.1"/>
    <property type="molecule type" value="Genomic_DNA"/>
</dbReference>
<feature type="transmembrane region" description="Helical" evidence="2">
    <location>
        <begin position="292"/>
        <end position="309"/>
    </location>
</feature>
<evidence type="ECO:0000313" key="4">
    <source>
        <dbReference type="Proteomes" id="UP000554054"/>
    </source>
</evidence>
<feature type="transmembrane region" description="Helical" evidence="2">
    <location>
        <begin position="266"/>
        <end position="283"/>
    </location>
</feature>
<reference evidence="3 4" key="1">
    <citation type="submission" date="2020-07" db="EMBL/GenBank/DDBJ databases">
        <title>Sequencing the genomes of 1000 actinobacteria strains.</title>
        <authorList>
            <person name="Klenk H.-P."/>
        </authorList>
    </citation>
    <scope>NUCLEOTIDE SEQUENCE [LARGE SCALE GENOMIC DNA]</scope>
    <source>
        <strain evidence="3 4">DSM 26154</strain>
    </source>
</reference>
<feature type="transmembrane region" description="Helical" evidence="2">
    <location>
        <begin position="515"/>
        <end position="539"/>
    </location>
</feature>
<feature type="transmembrane region" description="Helical" evidence="2">
    <location>
        <begin position="545"/>
        <end position="566"/>
    </location>
</feature>
<feature type="transmembrane region" description="Helical" evidence="2">
    <location>
        <begin position="604"/>
        <end position="622"/>
    </location>
</feature>
<keyword evidence="4" id="KW-1185">Reference proteome</keyword>
<sequence length="648" mass="65394">MSMSGDSTLQSVRALEDQFAEAMSRMYVVGNDLARLRARLDHEVSPQQWVPAAEAEVPIGGPTGAVPHVAPPAAPVATGAGVPAAPAAPGTVTAPPVAHAPFAGAQPPKAPPGRPPLPATPWWQRDGLVARLLAVVGTGITLIGVAFLLALAIQMGFFGPLARVVSGTLLAAGLVIAAIIVRRRQASTAGALGLAATGIATAYLDVIAITAVYEWVPAAVGLIIAGLVAIGGLLLARAWDSELLGGIAVLGVAALAPGIAHDQMLLVGQFLLVLTLASWPAQISRRWHVLELVRIIPTATVIALLPAFAEPIGTVILLAVVLAGFVLATSLAGVKVDRIPAQTGIAVPIVAVPVLSAALGSQRATGATLMIGLTLALVVVAAVTAGRRRREGVGSDTLLLAGCCLYTAGVTSLVSAALLTDGSGWVTPALLVVCVLWAGAALALRDRTVLGATLLTCVLPLLLTAALVPYAIDRGLARQVEPAHLAAAALAVVLLLLLAQTLAKVHPRVTVAVRALLAGALLGAGGAVIIAGALVGSLAEDPQGGFTAGQTGATVLWLSTAAVLLLRGLRGSAVAVPAGLAITALSVGKLLFFDLSFLDGVPRVLSFIVGGLIVLGMGAGYAQALERSRREPGAVDNSESDPRDAHTV</sequence>
<dbReference type="PANTHER" id="PTHR38434">
    <property type="entry name" value="BLL2549 PROTEIN"/>
    <property type="match status" value="1"/>
</dbReference>
<feature type="transmembrane region" description="Helical" evidence="2">
    <location>
        <begin position="315"/>
        <end position="334"/>
    </location>
</feature>
<organism evidence="3 4">
    <name type="scientific">Janibacter cremeus</name>
    <dbReference type="NCBI Taxonomy" id="1285192"/>
    <lineage>
        <taxon>Bacteria</taxon>
        <taxon>Bacillati</taxon>
        <taxon>Actinomycetota</taxon>
        <taxon>Actinomycetes</taxon>
        <taxon>Micrococcales</taxon>
        <taxon>Intrasporangiaceae</taxon>
        <taxon>Janibacter</taxon>
    </lineage>
</organism>
<feature type="transmembrane region" description="Helical" evidence="2">
    <location>
        <begin position="161"/>
        <end position="181"/>
    </location>
</feature>
<feature type="transmembrane region" description="Helical" evidence="2">
    <location>
        <begin position="215"/>
        <end position="236"/>
    </location>
</feature>
<evidence type="ECO:0000256" key="2">
    <source>
        <dbReference type="SAM" id="Phobius"/>
    </source>
</evidence>
<dbReference type="AlphaFoldDB" id="A0A852VP00"/>
<keyword evidence="2" id="KW-0472">Membrane</keyword>
<gene>
    <name evidence="3" type="ORF">BJY20_001248</name>
</gene>
<accession>A0A852VP00</accession>
<feature type="transmembrane region" description="Helical" evidence="2">
    <location>
        <begin position="132"/>
        <end position="155"/>
    </location>
</feature>
<protein>
    <submittedName>
        <fullName evidence="3">Putative membrane protein</fullName>
    </submittedName>
</protein>
<feature type="transmembrane region" description="Helical" evidence="2">
    <location>
        <begin position="398"/>
        <end position="419"/>
    </location>
</feature>
<feature type="transmembrane region" description="Helical" evidence="2">
    <location>
        <begin position="366"/>
        <end position="386"/>
    </location>
</feature>
<feature type="compositionally biased region" description="Low complexity" evidence="1">
    <location>
        <begin position="96"/>
        <end position="107"/>
    </location>
</feature>
<dbReference type="InterPro" id="IPR019286">
    <property type="entry name" value="DUF2339_TM"/>
</dbReference>
<feature type="transmembrane region" description="Helical" evidence="2">
    <location>
        <begin position="188"/>
        <end position="209"/>
    </location>
</feature>
<dbReference type="Proteomes" id="UP000554054">
    <property type="component" value="Unassembled WGS sequence"/>
</dbReference>
<feature type="transmembrane region" description="Helical" evidence="2">
    <location>
        <begin position="573"/>
        <end position="592"/>
    </location>
</feature>
<feature type="transmembrane region" description="Helical" evidence="2">
    <location>
        <begin position="425"/>
        <end position="444"/>
    </location>
</feature>
<feature type="transmembrane region" description="Helical" evidence="2">
    <location>
        <begin position="451"/>
        <end position="472"/>
    </location>
</feature>
<keyword evidence="2" id="KW-0812">Transmembrane</keyword>
<feature type="region of interest" description="Disordered" evidence="1">
    <location>
        <begin position="96"/>
        <end position="117"/>
    </location>
</feature>
<dbReference type="Pfam" id="PF10101">
    <property type="entry name" value="DUF2339"/>
    <property type="match status" value="2"/>
</dbReference>